<sequence length="124" mass="12246">MQAEFPLGAELTARVPLDILAPSAAAAAAAAVEAPAPAGASGAAGAAGAWGAAAFKAPPRATPAAAGYAPAPVSMPYPPELPQLYPTQAASPPPATAKAKPPTKDQPVQPKASQLQRFNLCSLR</sequence>
<evidence type="ECO:0000313" key="3">
    <source>
        <dbReference type="Proteomes" id="UP001244341"/>
    </source>
</evidence>
<dbReference type="EMBL" id="CP126223">
    <property type="protein sequence ID" value="WIA23722.1"/>
    <property type="molecule type" value="Genomic_DNA"/>
</dbReference>
<proteinExistence type="predicted"/>
<reference evidence="2 3" key="1">
    <citation type="submission" date="2023-05" db="EMBL/GenBank/DDBJ databases">
        <title>A 100% complete, gapless, phased diploid assembly of the Scenedesmus obliquus UTEX 3031 genome.</title>
        <authorList>
            <person name="Biondi T.C."/>
            <person name="Hanschen E.R."/>
            <person name="Kwon T."/>
            <person name="Eng W."/>
            <person name="Kruse C.P.S."/>
            <person name="Koehler S.I."/>
            <person name="Kunde Y."/>
            <person name="Gleasner C.D."/>
            <person name="You Mak K.T."/>
            <person name="Polle J."/>
            <person name="Hovde B.T."/>
            <person name="Starkenburg S.R."/>
        </authorList>
    </citation>
    <scope>NUCLEOTIDE SEQUENCE [LARGE SCALE GENOMIC DNA]</scope>
    <source>
        <strain evidence="2 3">DOE0152z</strain>
    </source>
</reference>
<feature type="region of interest" description="Disordered" evidence="1">
    <location>
        <begin position="79"/>
        <end position="124"/>
    </location>
</feature>
<dbReference type="Proteomes" id="UP001244341">
    <property type="component" value="Chromosome 16b"/>
</dbReference>
<name>A0ABY8UQ80_TETOB</name>
<organism evidence="2 3">
    <name type="scientific">Tetradesmus obliquus</name>
    <name type="common">Green alga</name>
    <name type="synonym">Acutodesmus obliquus</name>
    <dbReference type="NCBI Taxonomy" id="3088"/>
    <lineage>
        <taxon>Eukaryota</taxon>
        <taxon>Viridiplantae</taxon>
        <taxon>Chlorophyta</taxon>
        <taxon>core chlorophytes</taxon>
        <taxon>Chlorophyceae</taxon>
        <taxon>CS clade</taxon>
        <taxon>Sphaeropleales</taxon>
        <taxon>Scenedesmaceae</taxon>
        <taxon>Tetradesmus</taxon>
    </lineage>
</organism>
<feature type="compositionally biased region" description="Low complexity" evidence="1">
    <location>
        <begin position="86"/>
        <end position="100"/>
    </location>
</feature>
<evidence type="ECO:0000313" key="2">
    <source>
        <dbReference type="EMBL" id="WIA23722.1"/>
    </source>
</evidence>
<gene>
    <name evidence="2" type="ORF">OEZ85_000408</name>
</gene>
<accession>A0ABY8UQ80</accession>
<feature type="compositionally biased region" description="Polar residues" evidence="1">
    <location>
        <begin position="111"/>
        <end position="124"/>
    </location>
</feature>
<protein>
    <submittedName>
        <fullName evidence="2">Uncharacterized protein</fullName>
    </submittedName>
</protein>
<keyword evidence="3" id="KW-1185">Reference proteome</keyword>
<evidence type="ECO:0000256" key="1">
    <source>
        <dbReference type="SAM" id="MobiDB-lite"/>
    </source>
</evidence>